<feature type="non-terminal residue" evidence="8">
    <location>
        <position position="99"/>
    </location>
</feature>
<dbReference type="AlphaFoldDB" id="A0A382HAB1"/>
<keyword evidence="2" id="KW-0699">rRNA-binding</keyword>
<keyword evidence="3" id="KW-0694">RNA-binding</keyword>
<dbReference type="InterPro" id="IPR042105">
    <property type="entry name" value="Ribosomal_bL31_sf"/>
</dbReference>
<protein>
    <recommendedName>
        <fullName evidence="6">Large ribosomal subunit protein bL31</fullName>
    </recommendedName>
</protein>
<name>A0A382HAB1_9ZZZZ</name>
<dbReference type="GO" id="GO:0005840">
    <property type="term" value="C:ribosome"/>
    <property type="evidence" value="ECO:0007669"/>
    <property type="project" value="UniProtKB-KW"/>
</dbReference>
<comment type="similarity">
    <text evidence="1">Belongs to the bacterial ribosomal protein bL31 family. Type A subfamily.</text>
</comment>
<dbReference type="EMBL" id="UINC01060101">
    <property type="protein sequence ID" value="SVB84248.1"/>
    <property type="molecule type" value="Genomic_DNA"/>
</dbReference>
<dbReference type="InterPro" id="IPR027491">
    <property type="entry name" value="Ribosomal_bL31_A"/>
</dbReference>
<proteinExistence type="inferred from homology"/>
<gene>
    <name evidence="8" type="ORF">METZ01_LOCUS237102</name>
</gene>
<evidence type="ECO:0000256" key="7">
    <source>
        <dbReference type="SAM" id="MobiDB-lite"/>
    </source>
</evidence>
<keyword evidence="4" id="KW-0689">Ribosomal protein</keyword>
<accession>A0A382HAB1</accession>
<dbReference type="NCBIfam" id="NF000612">
    <property type="entry name" value="PRK00019.1"/>
    <property type="match status" value="1"/>
</dbReference>
<dbReference type="Pfam" id="PF01197">
    <property type="entry name" value="Ribosomal_L31"/>
    <property type="match status" value="1"/>
</dbReference>
<keyword evidence="5" id="KW-0687">Ribonucleoprotein</keyword>
<evidence type="ECO:0000256" key="3">
    <source>
        <dbReference type="ARBA" id="ARBA00022884"/>
    </source>
</evidence>
<dbReference type="GO" id="GO:0006412">
    <property type="term" value="P:translation"/>
    <property type="evidence" value="ECO:0007669"/>
    <property type="project" value="InterPro"/>
</dbReference>
<dbReference type="PANTHER" id="PTHR33280:SF6">
    <property type="entry name" value="LARGE RIBOSOMAL SUBUNIT PROTEIN BL31A"/>
    <property type="match status" value="1"/>
</dbReference>
<evidence type="ECO:0000256" key="4">
    <source>
        <dbReference type="ARBA" id="ARBA00022980"/>
    </source>
</evidence>
<dbReference type="SUPFAM" id="SSF143800">
    <property type="entry name" value="L28p-like"/>
    <property type="match status" value="1"/>
</dbReference>
<dbReference type="GO" id="GO:0019843">
    <property type="term" value="F:rRNA binding"/>
    <property type="evidence" value="ECO:0007669"/>
    <property type="project" value="UniProtKB-KW"/>
</dbReference>
<organism evidence="8">
    <name type="scientific">marine metagenome</name>
    <dbReference type="NCBI Taxonomy" id="408172"/>
    <lineage>
        <taxon>unclassified sequences</taxon>
        <taxon>metagenomes</taxon>
        <taxon>ecological metagenomes</taxon>
    </lineage>
</organism>
<dbReference type="NCBIfam" id="TIGR00105">
    <property type="entry name" value="L31"/>
    <property type="match status" value="1"/>
</dbReference>
<dbReference type="InterPro" id="IPR034704">
    <property type="entry name" value="Ribosomal_bL28/bL31-like_sf"/>
</dbReference>
<evidence type="ECO:0000256" key="2">
    <source>
        <dbReference type="ARBA" id="ARBA00022730"/>
    </source>
</evidence>
<feature type="region of interest" description="Disordered" evidence="7">
    <location>
        <begin position="12"/>
        <end position="33"/>
    </location>
</feature>
<dbReference type="GO" id="GO:0003735">
    <property type="term" value="F:structural constituent of ribosome"/>
    <property type="evidence" value="ECO:0007669"/>
    <property type="project" value="InterPro"/>
</dbReference>
<dbReference type="NCBIfam" id="NF001809">
    <property type="entry name" value="PRK00528.1"/>
    <property type="match status" value="1"/>
</dbReference>
<evidence type="ECO:0000256" key="1">
    <source>
        <dbReference type="ARBA" id="ARBA00009296"/>
    </source>
</evidence>
<dbReference type="PROSITE" id="PS01143">
    <property type="entry name" value="RIBOSOMAL_L31"/>
    <property type="match status" value="1"/>
</dbReference>
<evidence type="ECO:0000313" key="8">
    <source>
        <dbReference type="EMBL" id="SVB84248.1"/>
    </source>
</evidence>
<dbReference type="PANTHER" id="PTHR33280">
    <property type="entry name" value="50S RIBOSOMAL PROTEIN L31, CHLOROPLASTIC"/>
    <property type="match status" value="1"/>
</dbReference>
<dbReference type="Gene3D" id="4.10.830.30">
    <property type="entry name" value="Ribosomal protein L31"/>
    <property type="match status" value="1"/>
</dbReference>
<dbReference type="InterPro" id="IPR002150">
    <property type="entry name" value="Ribosomal_bL31"/>
</dbReference>
<evidence type="ECO:0000256" key="6">
    <source>
        <dbReference type="ARBA" id="ARBA00035687"/>
    </source>
</evidence>
<reference evidence="8" key="1">
    <citation type="submission" date="2018-05" db="EMBL/GenBank/DDBJ databases">
        <authorList>
            <person name="Lanie J.A."/>
            <person name="Ng W.-L."/>
            <person name="Kazmierczak K.M."/>
            <person name="Andrzejewski T.M."/>
            <person name="Davidsen T.M."/>
            <person name="Wayne K.J."/>
            <person name="Tettelin H."/>
            <person name="Glass J.I."/>
            <person name="Rusch D."/>
            <person name="Podicherti R."/>
            <person name="Tsui H.-C.T."/>
            <person name="Winkler M.E."/>
        </authorList>
    </citation>
    <scope>NUCLEOTIDE SEQUENCE</scope>
</reference>
<sequence>MWINLAPLVSGHASGYASAPDSTESDNAGVGTAMKPDIHPEYAKITVTCSCGHEFTTKSTLKKEDLHIEICSACHPFYTGQQKIVDTAGRIDKFRRKYG</sequence>
<dbReference type="PRINTS" id="PR01249">
    <property type="entry name" value="RIBOSOMALL31"/>
</dbReference>
<dbReference type="HAMAP" id="MF_00501">
    <property type="entry name" value="Ribosomal_bL31_1"/>
    <property type="match status" value="1"/>
</dbReference>
<dbReference type="GO" id="GO:1990904">
    <property type="term" value="C:ribonucleoprotein complex"/>
    <property type="evidence" value="ECO:0007669"/>
    <property type="project" value="UniProtKB-KW"/>
</dbReference>
<evidence type="ECO:0000256" key="5">
    <source>
        <dbReference type="ARBA" id="ARBA00023274"/>
    </source>
</evidence>